<dbReference type="EMBL" id="CAJVPM010050255">
    <property type="protein sequence ID" value="CAG8726724.1"/>
    <property type="molecule type" value="Genomic_DNA"/>
</dbReference>
<feature type="non-terminal residue" evidence="1">
    <location>
        <position position="1"/>
    </location>
</feature>
<proteinExistence type="predicted"/>
<keyword evidence="2" id="KW-1185">Reference proteome</keyword>
<gene>
    <name evidence="1" type="ORF">SCALOS_LOCUS11458</name>
</gene>
<comment type="caution">
    <text evidence="1">The sequence shown here is derived from an EMBL/GenBank/DDBJ whole genome shotgun (WGS) entry which is preliminary data.</text>
</comment>
<evidence type="ECO:0000313" key="1">
    <source>
        <dbReference type="EMBL" id="CAG8726724.1"/>
    </source>
</evidence>
<accession>A0ACA9Q1T8</accession>
<dbReference type="Proteomes" id="UP000789860">
    <property type="component" value="Unassembled WGS sequence"/>
</dbReference>
<sequence>VVGKDEYERLMQITELSKNSTSKALSSSSSKFKKVNSQSIVQQSM</sequence>
<evidence type="ECO:0000313" key="2">
    <source>
        <dbReference type="Proteomes" id="UP000789860"/>
    </source>
</evidence>
<protein>
    <submittedName>
        <fullName evidence="1">3166_t:CDS:1</fullName>
    </submittedName>
</protein>
<reference evidence="1" key="1">
    <citation type="submission" date="2021-06" db="EMBL/GenBank/DDBJ databases">
        <authorList>
            <person name="Kallberg Y."/>
            <person name="Tangrot J."/>
            <person name="Rosling A."/>
        </authorList>
    </citation>
    <scope>NUCLEOTIDE SEQUENCE</scope>
    <source>
        <strain evidence="1">AU212A</strain>
    </source>
</reference>
<organism evidence="1 2">
    <name type="scientific">Scutellospora calospora</name>
    <dbReference type="NCBI Taxonomy" id="85575"/>
    <lineage>
        <taxon>Eukaryota</taxon>
        <taxon>Fungi</taxon>
        <taxon>Fungi incertae sedis</taxon>
        <taxon>Mucoromycota</taxon>
        <taxon>Glomeromycotina</taxon>
        <taxon>Glomeromycetes</taxon>
        <taxon>Diversisporales</taxon>
        <taxon>Gigasporaceae</taxon>
        <taxon>Scutellospora</taxon>
    </lineage>
</organism>
<name>A0ACA9Q1T8_9GLOM</name>